<organism evidence="1 2">
    <name type="scientific">Melastoma candidum</name>
    <dbReference type="NCBI Taxonomy" id="119954"/>
    <lineage>
        <taxon>Eukaryota</taxon>
        <taxon>Viridiplantae</taxon>
        <taxon>Streptophyta</taxon>
        <taxon>Embryophyta</taxon>
        <taxon>Tracheophyta</taxon>
        <taxon>Spermatophyta</taxon>
        <taxon>Magnoliopsida</taxon>
        <taxon>eudicotyledons</taxon>
        <taxon>Gunneridae</taxon>
        <taxon>Pentapetalae</taxon>
        <taxon>rosids</taxon>
        <taxon>malvids</taxon>
        <taxon>Myrtales</taxon>
        <taxon>Melastomataceae</taxon>
        <taxon>Melastomatoideae</taxon>
        <taxon>Melastomateae</taxon>
        <taxon>Melastoma</taxon>
    </lineage>
</organism>
<evidence type="ECO:0000313" key="1">
    <source>
        <dbReference type="EMBL" id="KAI4339402.1"/>
    </source>
</evidence>
<reference evidence="2" key="1">
    <citation type="journal article" date="2023" name="Front. Plant Sci.">
        <title>Chromosomal-level genome assembly of Melastoma candidum provides insights into trichome evolution.</title>
        <authorList>
            <person name="Zhong Y."/>
            <person name="Wu W."/>
            <person name="Sun C."/>
            <person name="Zou P."/>
            <person name="Liu Y."/>
            <person name="Dai S."/>
            <person name="Zhou R."/>
        </authorList>
    </citation>
    <scope>NUCLEOTIDE SEQUENCE [LARGE SCALE GENOMIC DNA]</scope>
</reference>
<evidence type="ECO:0000313" key="2">
    <source>
        <dbReference type="Proteomes" id="UP001057402"/>
    </source>
</evidence>
<gene>
    <name evidence="1" type="ORF">MLD38_024349</name>
</gene>
<protein>
    <submittedName>
        <fullName evidence="1">Uncharacterized protein</fullName>
    </submittedName>
</protein>
<sequence>MATLANGMDAARDPRAVGNAFVDQYYNVLNQSPHMLHRFYTDISELSRPGLDGEMTSVTSMQGINDKILSMGFEKYHLQILTADAQASHKGGVSSALVTGRLTGEDDIMRTFSQSFFLAPQDNGFFILNDIFRYVEGESTEPISASPEELDAKSVEVSITDPEPTNVVDPEVGHPEVDVKIVDYVEKPVVVKEDIIESLSNNISHEYTTAVAPASADGLANAPRKSFTLIVSALKQNNVPFHVRAPSAKHLVQTQAVMAPEASMPNGIAVSERTENPAAKRYSIFVGNLPLDAAPAQLEDAFKKFKSIRQNGIQVRSSKGSCYGFVEFESGSAMRSALEEQKRDSIDREKPQGRGGFRNEQYRSRGGFSGERRGWAGGYQRDSQNGGRRGPPRPTQVE</sequence>
<comment type="caution">
    <text evidence="1">The sequence shown here is derived from an EMBL/GenBank/DDBJ whole genome shotgun (WGS) entry which is preliminary data.</text>
</comment>
<accession>A0ACB9NS43</accession>
<dbReference type="EMBL" id="CM042886">
    <property type="protein sequence ID" value="KAI4339402.1"/>
    <property type="molecule type" value="Genomic_DNA"/>
</dbReference>
<keyword evidence="2" id="KW-1185">Reference proteome</keyword>
<proteinExistence type="predicted"/>
<name>A0ACB9NS43_9MYRT</name>
<dbReference type="Proteomes" id="UP001057402">
    <property type="component" value="Chromosome 7"/>
</dbReference>